<dbReference type="PANTHER" id="PTHR11106:SF27">
    <property type="entry name" value="MACRO DOMAIN-CONTAINING PROTEIN"/>
    <property type="match status" value="1"/>
</dbReference>
<feature type="domain" description="Macro" evidence="1">
    <location>
        <begin position="1"/>
        <end position="168"/>
    </location>
</feature>
<evidence type="ECO:0000313" key="2">
    <source>
        <dbReference type="EMBL" id="ALS74929.1"/>
    </source>
</evidence>
<dbReference type="Pfam" id="PF01661">
    <property type="entry name" value="Macro"/>
    <property type="match status" value="1"/>
</dbReference>
<evidence type="ECO:0000313" key="3">
    <source>
        <dbReference type="Proteomes" id="UP000067683"/>
    </source>
</evidence>
<dbReference type="RefSeq" id="WP_058381636.1">
    <property type="nucleotide sequence ID" value="NZ_CP013659.2"/>
</dbReference>
<dbReference type="PROSITE" id="PS51154">
    <property type="entry name" value="MACRO"/>
    <property type="match status" value="1"/>
</dbReference>
<dbReference type="STRING" id="200991.AUC31_06675"/>
<dbReference type="InterPro" id="IPR002589">
    <property type="entry name" value="Macro_dom"/>
</dbReference>
<dbReference type="OrthoDB" id="6194521at2"/>
<protein>
    <submittedName>
        <fullName evidence="2">RNase III inhibitor</fullName>
    </submittedName>
</protein>
<sequence length="328" mass="37099">MPLQIVRNDITKMTTDAIVNAANSSLKMGGGVCGAIFRAAGPKELQEACDRIGHCAVGEAVHTNGFELESKYIIHTVGPVWEGGGRNEEMLLRNCYRNSLELAIELGCESIAFPLISTGIFGYPKEPALRVATEEIDEFLNEHDMDVYLVVLDKQSFGISQKLYASIETFIEEQEAAVLEERAVRYRDHRPLEIPMYEPKETLEPQASLEELLEDLDESFSQRLFRFIDDRGMTDAETYKKANLDKKLFSKIRNSPGYTPKKKTILAFAVALELDLDETEELLGTAGYRLSNSHKFDLIVRYFIEREQYNIFEINEALFAFDEALLGS</sequence>
<dbReference type="SMART" id="SM00506">
    <property type="entry name" value="A1pp"/>
    <property type="match status" value="1"/>
</dbReference>
<reference evidence="2" key="1">
    <citation type="submission" date="2016-01" db="EMBL/GenBank/DDBJ databases">
        <title>Complete genome of Planococcus rifietoensis type strain M8.</title>
        <authorList>
            <person name="See-Too W.S."/>
        </authorList>
    </citation>
    <scope>NUCLEOTIDE SEQUENCE [LARGE SCALE GENOMIC DNA]</scope>
    <source>
        <strain evidence="2">M8</strain>
    </source>
</reference>
<organism evidence="2 3">
    <name type="scientific">Planococcus rifietoensis</name>
    <dbReference type="NCBI Taxonomy" id="200991"/>
    <lineage>
        <taxon>Bacteria</taxon>
        <taxon>Bacillati</taxon>
        <taxon>Bacillota</taxon>
        <taxon>Bacilli</taxon>
        <taxon>Bacillales</taxon>
        <taxon>Caryophanaceae</taxon>
        <taxon>Planococcus</taxon>
    </lineage>
</organism>
<proteinExistence type="predicted"/>
<name>A0A0U2ZG94_9BACL</name>
<gene>
    <name evidence="2" type="ORF">AUC31_06675</name>
</gene>
<accession>A0A0U2ZG94</accession>
<dbReference type="Proteomes" id="UP000067683">
    <property type="component" value="Chromosome"/>
</dbReference>
<dbReference type="PANTHER" id="PTHR11106">
    <property type="entry name" value="GANGLIOSIDE INDUCED DIFFERENTIATION ASSOCIATED PROTEIN 2-RELATED"/>
    <property type="match status" value="1"/>
</dbReference>
<dbReference type="KEGG" id="prt:AUC31_06675"/>
<dbReference type="EMBL" id="CP013659">
    <property type="protein sequence ID" value="ALS74929.1"/>
    <property type="molecule type" value="Genomic_DNA"/>
</dbReference>
<dbReference type="SUPFAM" id="SSF52949">
    <property type="entry name" value="Macro domain-like"/>
    <property type="match status" value="1"/>
</dbReference>
<dbReference type="Gene3D" id="3.40.220.10">
    <property type="entry name" value="Leucine Aminopeptidase, subunit E, domain 1"/>
    <property type="match status" value="1"/>
</dbReference>
<dbReference type="InterPro" id="IPR043472">
    <property type="entry name" value="Macro_dom-like"/>
</dbReference>
<dbReference type="CDD" id="cd02908">
    <property type="entry name" value="Macro_OAADPr_deacetylase"/>
    <property type="match status" value="1"/>
</dbReference>
<keyword evidence="3" id="KW-1185">Reference proteome</keyword>
<evidence type="ECO:0000259" key="1">
    <source>
        <dbReference type="PROSITE" id="PS51154"/>
    </source>
</evidence>
<dbReference type="AlphaFoldDB" id="A0A0U2ZG94"/>